<evidence type="ECO:0000256" key="2">
    <source>
        <dbReference type="ARBA" id="ARBA00021310"/>
    </source>
</evidence>
<gene>
    <name evidence="7 9" type="primary">recO</name>
    <name evidence="9" type="ORF">FPZ49_12980</name>
</gene>
<comment type="function">
    <text evidence="7">Involved in DNA repair and RecF pathway recombination.</text>
</comment>
<dbReference type="PANTHER" id="PTHR33991">
    <property type="entry name" value="DNA REPAIR PROTEIN RECO"/>
    <property type="match status" value="1"/>
</dbReference>
<dbReference type="InterPro" id="IPR012340">
    <property type="entry name" value="NA-bd_OB-fold"/>
</dbReference>
<dbReference type="Pfam" id="PF02565">
    <property type="entry name" value="RecO_C"/>
    <property type="match status" value="1"/>
</dbReference>
<sequence length="248" mass="28484">MQYRVQGIVIRSMDYGEGNKIISLFTREYGKMSVVARGAKKVKSRYGSSAQLFTFGDYLFYKNGQLGTLNHAEIIEPYHKIREDLHRAAHASYLAEMTERMMGDQEGQPFLFDQLKASMTAIQEDKDYEIIDHFYEMKMLTYAGYTPELDQCMVCRESSEAVALSIGLGGILCEKCILRDPQAIRISSGVFKLLRVFVQTDVRRLGQIDVKPQTKALLKHIMRSYFDTHVGLRLKSRDFLDQMDKYGV</sequence>
<name>A0A559KBZ0_9BACL</name>
<dbReference type="Proteomes" id="UP000317036">
    <property type="component" value="Unassembled WGS sequence"/>
</dbReference>
<evidence type="ECO:0000256" key="7">
    <source>
        <dbReference type="HAMAP-Rule" id="MF_00201"/>
    </source>
</evidence>
<evidence type="ECO:0000313" key="10">
    <source>
        <dbReference type="Proteomes" id="UP000317036"/>
    </source>
</evidence>
<dbReference type="OrthoDB" id="9797083at2"/>
<dbReference type="InterPro" id="IPR042242">
    <property type="entry name" value="RecO_C"/>
</dbReference>
<comment type="similarity">
    <text evidence="1 7">Belongs to the RecO family.</text>
</comment>
<dbReference type="HAMAP" id="MF_00201">
    <property type="entry name" value="RecO"/>
    <property type="match status" value="1"/>
</dbReference>
<evidence type="ECO:0000256" key="5">
    <source>
        <dbReference type="ARBA" id="ARBA00023204"/>
    </source>
</evidence>
<dbReference type="AlphaFoldDB" id="A0A559KBZ0"/>
<dbReference type="PANTHER" id="PTHR33991:SF1">
    <property type="entry name" value="DNA REPAIR PROTEIN RECO"/>
    <property type="match status" value="1"/>
</dbReference>
<keyword evidence="4 7" id="KW-0233">DNA recombination</keyword>
<evidence type="ECO:0000256" key="4">
    <source>
        <dbReference type="ARBA" id="ARBA00023172"/>
    </source>
</evidence>
<dbReference type="Pfam" id="PF11967">
    <property type="entry name" value="RecO_N"/>
    <property type="match status" value="1"/>
</dbReference>
<dbReference type="RefSeq" id="WP_144847269.1">
    <property type="nucleotide sequence ID" value="NZ_VNJI01000013.1"/>
</dbReference>
<dbReference type="Gene3D" id="1.20.1440.120">
    <property type="entry name" value="Recombination protein O, C-terminal domain"/>
    <property type="match status" value="1"/>
</dbReference>
<evidence type="ECO:0000256" key="6">
    <source>
        <dbReference type="ARBA" id="ARBA00033409"/>
    </source>
</evidence>
<dbReference type="GO" id="GO:0006310">
    <property type="term" value="P:DNA recombination"/>
    <property type="evidence" value="ECO:0007669"/>
    <property type="project" value="UniProtKB-UniRule"/>
</dbReference>
<evidence type="ECO:0000256" key="1">
    <source>
        <dbReference type="ARBA" id="ARBA00007452"/>
    </source>
</evidence>
<evidence type="ECO:0000256" key="3">
    <source>
        <dbReference type="ARBA" id="ARBA00022763"/>
    </source>
</evidence>
<dbReference type="InterPro" id="IPR003717">
    <property type="entry name" value="RecO"/>
</dbReference>
<comment type="caution">
    <text evidence="9">The sequence shown here is derived from an EMBL/GenBank/DDBJ whole genome shotgun (WGS) entry which is preliminary data.</text>
</comment>
<protein>
    <recommendedName>
        <fullName evidence="2 7">DNA repair protein RecO</fullName>
    </recommendedName>
    <alternativeName>
        <fullName evidence="6 7">Recombination protein O</fullName>
    </alternativeName>
</protein>
<dbReference type="GO" id="GO:0043590">
    <property type="term" value="C:bacterial nucleoid"/>
    <property type="evidence" value="ECO:0007669"/>
    <property type="project" value="TreeGrafter"/>
</dbReference>
<keyword evidence="5 7" id="KW-0234">DNA repair</keyword>
<organism evidence="9 10">
    <name type="scientific">Paenibacillus cremeus</name>
    <dbReference type="NCBI Taxonomy" id="2163881"/>
    <lineage>
        <taxon>Bacteria</taxon>
        <taxon>Bacillati</taxon>
        <taxon>Bacillota</taxon>
        <taxon>Bacilli</taxon>
        <taxon>Bacillales</taxon>
        <taxon>Paenibacillaceae</taxon>
        <taxon>Paenibacillus</taxon>
    </lineage>
</organism>
<keyword evidence="3 7" id="KW-0227">DNA damage</keyword>
<dbReference type="SUPFAM" id="SSF57863">
    <property type="entry name" value="ArfGap/RecO-like zinc finger"/>
    <property type="match status" value="1"/>
</dbReference>
<dbReference type="NCBIfam" id="TIGR00613">
    <property type="entry name" value="reco"/>
    <property type="match status" value="1"/>
</dbReference>
<feature type="domain" description="DNA replication/recombination mediator RecO N-terminal" evidence="8">
    <location>
        <begin position="1"/>
        <end position="78"/>
    </location>
</feature>
<dbReference type="InterPro" id="IPR037278">
    <property type="entry name" value="ARFGAP/RecO"/>
</dbReference>
<reference evidence="9 10" key="1">
    <citation type="submission" date="2019-07" db="EMBL/GenBank/DDBJ databases">
        <authorList>
            <person name="Kim J."/>
        </authorList>
    </citation>
    <scope>NUCLEOTIDE SEQUENCE [LARGE SCALE GENOMIC DNA]</scope>
    <source>
        <strain evidence="9 10">JC52</strain>
    </source>
</reference>
<dbReference type="Gene3D" id="2.40.50.140">
    <property type="entry name" value="Nucleic acid-binding proteins"/>
    <property type="match status" value="1"/>
</dbReference>
<accession>A0A559KBZ0</accession>
<dbReference type="SUPFAM" id="SSF50249">
    <property type="entry name" value="Nucleic acid-binding proteins"/>
    <property type="match status" value="1"/>
</dbReference>
<keyword evidence="10" id="KW-1185">Reference proteome</keyword>
<dbReference type="EMBL" id="VNJI01000013">
    <property type="protein sequence ID" value="TVY09644.1"/>
    <property type="molecule type" value="Genomic_DNA"/>
</dbReference>
<proteinExistence type="inferred from homology"/>
<evidence type="ECO:0000259" key="8">
    <source>
        <dbReference type="Pfam" id="PF11967"/>
    </source>
</evidence>
<dbReference type="GO" id="GO:0006302">
    <property type="term" value="P:double-strand break repair"/>
    <property type="evidence" value="ECO:0007669"/>
    <property type="project" value="TreeGrafter"/>
</dbReference>
<dbReference type="InterPro" id="IPR022572">
    <property type="entry name" value="DNA_rep/recomb_RecO_N"/>
</dbReference>
<evidence type="ECO:0000313" key="9">
    <source>
        <dbReference type="EMBL" id="TVY09644.1"/>
    </source>
</evidence>